<accession>A0A9P6CXP8</accession>
<organism evidence="1 2">
    <name type="scientific">Pholiota conissans</name>
    <dbReference type="NCBI Taxonomy" id="109636"/>
    <lineage>
        <taxon>Eukaryota</taxon>
        <taxon>Fungi</taxon>
        <taxon>Dikarya</taxon>
        <taxon>Basidiomycota</taxon>
        <taxon>Agaricomycotina</taxon>
        <taxon>Agaricomycetes</taxon>
        <taxon>Agaricomycetidae</taxon>
        <taxon>Agaricales</taxon>
        <taxon>Agaricineae</taxon>
        <taxon>Strophariaceae</taxon>
        <taxon>Pholiota</taxon>
    </lineage>
</organism>
<gene>
    <name evidence="1" type="ORF">BDN70DRAFT_874059</name>
</gene>
<dbReference type="Proteomes" id="UP000807469">
    <property type="component" value="Unassembled WGS sequence"/>
</dbReference>
<name>A0A9P6CXP8_9AGAR</name>
<keyword evidence="2" id="KW-1185">Reference proteome</keyword>
<reference evidence="1" key="1">
    <citation type="submission" date="2020-11" db="EMBL/GenBank/DDBJ databases">
        <authorList>
            <consortium name="DOE Joint Genome Institute"/>
            <person name="Ahrendt S."/>
            <person name="Riley R."/>
            <person name="Andreopoulos W."/>
            <person name="Labutti K."/>
            <person name="Pangilinan J."/>
            <person name="Ruiz-Duenas F.J."/>
            <person name="Barrasa J.M."/>
            <person name="Sanchez-Garcia M."/>
            <person name="Camarero S."/>
            <person name="Miyauchi S."/>
            <person name="Serrano A."/>
            <person name="Linde D."/>
            <person name="Babiker R."/>
            <person name="Drula E."/>
            <person name="Ayuso-Fernandez I."/>
            <person name="Pacheco R."/>
            <person name="Padilla G."/>
            <person name="Ferreira P."/>
            <person name="Barriuso J."/>
            <person name="Kellner H."/>
            <person name="Castanera R."/>
            <person name="Alfaro M."/>
            <person name="Ramirez L."/>
            <person name="Pisabarro A.G."/>
            <person name="Kuo A."/>
            <person name="Tritt A."/>
            <person name="Lipzen A."/>
            <person name="He G."/>
            <person name="Yan M."/>
            <person name="Ng V."/>
            <person name="Cullen D."/>
            <person name="Martin F."/>
            <person name="Rosso M.-N."/>
            <person name="Henrissat B."/>
            <person name="Hibbett D."/>
            <person name="Martinez A.T."/>
            <person name="Grigoriev I.V."/>
        </authorList>
    </citation>
    <scope>NUCLEOTIDE SEQUENCE</scope>
    <source>
        <strain evidence="1">CIRM-BRFM 674</strain>
    </source>
</reference>
<dbReference type="EMBL" id="MU155156">
    <property type="protein sequence ID" value="KAF9483187.1"/>
    <property type="molecule type" value="Genomic_DNA"/>
</dbReference>
<evidence type="ECO:0000313" key="1">
    <source>
        <dbReference type="EMBL" id="KAF9483187.1"/>
    </source>
</evidence>
<comment type="caution">
    <text evidence="1">The sequence shown here is derived from an EMBL/GenBank/DDBJ whole genome shotgun (WGS) entry which is preliminary data.</text>
</comment>
<evidence type="ECO:0000313" key="2">
    <source>
        <dbReference type="Proteomes" id="UP000807469"/>
    </source>
</evidence>
<protein>
    <submittedName>
        <fullName evidence="1">Uncharacterized protein</fullName>
    </submittedName>
</protein>
<dbReference type="AlphaFoldDB" id="A0A9P6CXP8"/>
<proteinExistence type="predicted"/>
<sequence>MQRVRKWIHKGSVAIIGRNRIKRSEDSSISLVYDILPVEFTFGTVLISSIYCKR</sequence>